<dbReference type="PROSITE" id="PS00061">
    <property type="entry name" value="ADH_SHORT"/>
    <property type="match status" value="1"/>
</dbReference>
<name>A0A955KZX2_9BACT</name>
<dbReference type="PRINTS" id="PR00081">
    <property type="entry name" value="GDHRDH"/>
</dbReference>
<dbReference type="PANTHER" id="PTHR42901:SF1">
    <property type="entry name" value="ALCOHOL DEHYDROGENASE"/>
    <property type="match status" value="1"/>
</dbReference>
<evidence type="ECO:0000313" key="5">
    <source>
        <dbReference type="Proteomes" id="UP000745577"/>
    </source>
</evidence>
<sequence length="219" mass="24053">MKTIIITGVSDGLGYQLAKKALDAGYKVVGISRSIPDLKIEHIKGDLTEEDGLNAVVKTIKEKYSKFDVLINCAGMLSVKQLGKVDYEETLKLFKLNVIAPLFLVSELVDLIKSNEADIVNIGSTVGSKAYENQAAYGSSKWAVRGLNANLQLELKNTKCRVIGLNPGGFKSNFFEKATGVENNDWSGWMNPLDIAEFVLQIIALPKNMEVSDINLNRK</sequence>
<evidence type="ECO:0000256" key="1">
    <source>
        <dbReference type="ARBA" id="ARBA00006484"/>
    </source>
</evidence>
<evidence type="ECO:0000256" key="2">
    <source>
        <dbReference type="ARBA" id="ARBA00023002"/>
    </source>
</evidence>
<dbReference type="Proteomes" id="UP000745577">
    <property type="component" value="Unassembled WGS sequence"/>
</dbReference>
<evidence type="ECO:0000313" key="4">
    <source>
        <dbReference type="EMBL" id="MCA9380327.1"/>
    </source>
</evidence>
<dbReference type="InterPro" id="IPR002347">
    <property type="entry name" value="SDR_fam"/>
</dbReference>
<dbReference type="AlphaFoldDB" id="A0A955KZX2"/>
<dbReference type="PANTHER" id="PTHR42901">
    <property type="entry name" value="ALCOHOL DEHYDROGENASE"/>
    <property type="match status" value="1"/>
</dbReference>
<keyword evidence="2" id="KW-0560">Oxidoreductase</keyword>
<dbReference type="InterPro" id="IPR020904">
    <property type="entry name" value="Sc_DH/Rdtase_CS"/>
</dbReference>
<accession>A0A955KZX2</accession>
<comment type="caution">
    <text evidence="4">The sequence shown here is derived from an EMBL/GenBank/DDBJ whole genome shotgun (WGS) entry which is preliminary data.</text>
</comment>
<dbReference type="PRINTS" id="PR00080">
    <property type="entry name" value="SDRFAMILY"/>
</dbReference>
<dbReference type="GO" id="GO:0016491">
    <property type="term" value="F:oxidoreductase activity"/>
    <property type="evidence" value="ECO:0007669"/>
    <property type="project" value="UniProtKB-KW"/>
</dbReference>
<dbReference type="InterPro" id="IPR036291">
    <property type="entry name" value="NAD(P)-bd_dom_sf"/>
</dbReference>
<reference evidence="4" key="1">
    <citation type="submission" date="2020-04" db="EMBL/GenBank/DDBJ databases">
        <authorList>
            <person name="Zhang T."/>
        </authorList>
    </citation>
    <scope>NUCLEOTIDE SEQUENCE</scope>
    <source>
        <strain evidence="4">HKST-UBA15</strain>
    </source>
</reference>
<comment type="similarity">
    <text evidence="1 3">Belongs to the short-chain dehydrogenases/reductases (SDR) family.</text>
</comment>
<organism evidence="4 5">
    <name type="scientific">Candidatus Dojkabacteria bacterium</name>
    <dbReference type="NCBI Taxonomy" id="2099670"/>
    <lineage>
        <taxon>Bacteria</taxon>
        <taxon>Candidatus Dojkabacteria</taxon>
    </lineage>
</organism>
<dbReference type="CDD" id="cd05233">
    <property type="entry name" value="SDR_c"/>
    <property type="match status" value="1"/>
</dbReference>
<dbReference type="Pfam" id="PF00106">
    <property type="entry name" value="adh_short"/>
    <property type="match status" value="1"/>
</dbReference>
<dbReference type="Gene3D" id="3.40.50.720">
    <property type="entry name" value="NAD(P)-binding Rossmann-like Domain"/>
    <property type="match status" value="1"/>
</dbReference>
<protein>
    <submittedName>
        <fullName evidence="4">SDR family oxidoreductase</fullName>
    </submittedName>
</protein>
<proteinExistence type="inferred from homology"/>
<dbReference type="EMBL" id="JAGQLL010000048">
    <property type="protein sequence ID" value="MCA9380327.1"/>
    <property type="molecule type" value="Genomic_DNA"/>
</dbReference>
<gene>
    <name evidence="4" type="ORF">KC675_04070</name>
</gene>
<dbReference type="SUPFAM" id="SSF51735">
    <property type="entry name" value="NAD(P)-binding Rossmann-fold domains"/>
    <property type="match status" value="1"/>
</dbReference>
<reference evidence="4" key="2">
    <citation type="journal article" date="2021" name="Microbiome">
        <title>Successional dynamics and alternative stable states in a saline activated sludge microbial community over 9 years.</title>
        <authorList>
            <person name="Wang Y."/>
            <person name="Ye J."/>
            <person name="Ju F."/>
            <person name="Liu L."/>
            <person name="Boyd J.A."/>
            <person name="Deng Y."/>
            <person name="Parks D.H."/>
            <person name="Jiang X."/>
            <person name="Yin X."/>
            <person name="Woodcroft B.J."/>
            <person name="Tyson G.W."/>
            <person name="Hugenholtz P."/>
            <person name="Polz M.F."/>
            <person name="Zhang T."/>
        </authorList>
    </citation>
    <scope>NUCLEOTIDE SEQUENCE</scope>
    <source>
        <strain evidence="4">HKST-UBA15</strain>
    </source>
</reference>
<evidence type="ECO:0000256" key="3">
    <source>
        <dbReference type="RuleBase" id="RU000363"/>
    </source>
</evidence>